<reference evidence="4" key="1">
    <citation type="submission" date="2025-08" db="UniProtKB">
        <authorList>
            <consortium name="RefSeq"/>
        </authorList>
    </citation>
    <scope>IDENTIFICATION</scope>
    <source>
        <tissue evidence="4">Brain</tissue>
    </source>
</reference>
<feature type="region of interest" description="Disordered" evidence="1">
    <location>
        <begin position="1"/>
        <end position="24"/>
    </location>
</feature>
<dbReference type="InterPro" id="IPR029071">
    <property type="entry name" value="Ubiquitin-like_domsf"/>
</dbReference>
<feature type="compositionally biased region" description="Basic and acidic residues" evidence="1">
    <location>
        <begin position="11"/>
        <end position="24"/>
    </location>
</feature>
<dbReference type="InterPro" id="IPR000626">
    <property type="entry name" value="Ubiquitin-like_dom"/>
</dbReference>
<organism evidence="3 4">
    <name type="scientific">Lates calcarifer</name>
    <name type="common">Barramundi</name>
    <name type="synonym">Holocentrus calcarifer</name>
    <dbReference type="NCBI Taxonomy" id="8187"/>
    <lineage>
        <taxon>Eukaryota</taxon>
        <taxon>Metazoa</taxon>
        <taxon>Chordata</taxon>
        <taxon>Craniata</taxon>
        <taxon>Vertebrata</taxon>
        <taxon>Euteleostomi</taxon>
        <taxon>Actinopterygii</taxon>
        <taxon>Neopterygii</taxon>
        <taxon>Teleostei</taxon>
        <taxon>Neoteleostei</taxon>
        <taxon>Acanthomorphata</taxon>
        <taxon>Carangaria</taxon>
        <taxon>Carangaria incertae sedis</taxon>
        <taxon>Centropomidae</taxon>
        <taxon>Lates</taxon>
    </lineage>
</organism>
<dbReference type="SMART" id="SM00213">
    <property type="entry name" value="UBQ"/>
    <property type="match status" value="1"/>
</dbReference>
<dbReference type="AlphaFoldDB" id="A0AAJ8BEF7"/>
<dbReference type="SUPFAM" id="SSF54236">
    <property type="entry name" value="Ubiquitin-like"/>
    <property type="match status" value="1"/>
</dbReference>
<evidence type="ECO:0000259" key="2">
    <source>
        <dbReference type="PROSITE" id="PS50053"/>
    </source>
</evidence>
<dbReference type="Pfam" id="PF00240">
    <property type="entry name" value="ubiquitin"/>
    <property type="match status" value="1"/>
</dbReference>
<accession>A0AAJ8BEF7</accession>
<evidence type="ECO:0000313" key="4">
    <source>
        <dbReference type="RefSeq" id="XP_050931351.1"/>
    </source>
</evidence>
<dbReference type="GeneID" id="127143230"/>
<proteinExistence type="predicted"/>
<feature type="domain" description="Ubiquitin-like" evidence="2">
    <location>
        <begin position="31"/>
        <end position="115"/>
    </location>
</feature>
<dbReference type="Proteomes" id="UP000694890">
    <property type="component" value="Linkage group LG14"/>
</dbReference>
<dbReference type="RefSeq" id="XP_050931351.1">
    <property type="nucleotide sequence ID" value="XM_051075394.1"/>
</dbReference>
<name>A0AAJ8BEF7_LATCA</name>
<dbReference type="CDD" id="cd17039">
    <property type="entry name" value="Ubl_ubiquitin_like"/>
    <property type="match status" value="1"/>
</dbReference>
<gene>
    <name evidence="4" type="primary">zgc:194655</name>
</gene>
<protein>
    <submittedName>
        <fullName evidence="4">Uncharacterized protein zgc:194655</fullName>
    </submittedName>
</protein>
<dbReference type="PROSITE" id="PS50053">
    <property type="entry name" value="UBIQUITIN_2"/>
    <property type="match status" value="1"/>
</dbReference>
<evidence type="ECO:0000313" key="3">
    <source>
        <dbReference type="Proteomes" id="UP000694890"/>
    </source>
</evidence>
<evidence type="ECO:0000256" key="1">
    <source>
        <dbReference type="SAM" id="MobiDB-lite"/>
    </source>
</evidence>
<sequence>MTAEAPLTLSDRGERSETARTQKHHEMGKIYQVMVHGLRGEKMIIDLCNTEEQMQSMTVLQLKEKIAQRLPDTAGEEALRLIFTDKMLDGDSSLLSEYGIQHMSVIQMVVRVPGGLIA</sequence>
<dbReference type="Gene3D" id="3.10.20.90">
    <property type="entry name" value="Phosphatidylinositol 3-kinase Catalytic Subunit, Chain A, domain 1"/>
    <property type="match status" value="1"/>
</dbReference>
<dbReference type="KEGG" id="lcf:127143230"/>